<evidence type="ECO:0000256" key="2">
    <source>
        <dbReference type="ARBA" id="ARBA00023015"/>
    </source>
</evidence>
<dbReference type="FunFam" id="1.10.10.10:FF:000001">
    <property type="entry name" value="LysR family transcriptional regulator"/>
    <property type="match status" value="1"/>
</dbReference>
<dbReference type="PANTHER" id="PTHR30346">
    <property type="entry name" value="TRANSCRIPTIONAL DUAL REGULATOR HCAR-RELATED"/>
    <property type="match status" value="1"/>
</dbReference>
<dbReference type="PRINTS" id="PR00039">
    <property type="entry name" value="HTHLYSR"/>
</dbReference>
<keyword evidence="4" id="KW-0804">Transcription</keyword>
<dbReference type="InterPro" id="IPR000847">
    <property type="entry name" value="LysR_HTH_N"/>
</dbReference>
<dbReference type="GO" id="GO:0032993">
    <property type="term" value="C:protein-DNA complex"/>
    <property type="evidence" value="ECO:0007669"/>
    <property type="project" value="TreeGrafter"/>
</dbReference>
<organism evidence="6 7">
    <name type="scientific">Streptomyces triculaminicus</name>
    <dbReference type="NCBI Taxonomy" id="2816232"/>
    <lineage>
        <taxon>Bacteria</taxon>
        <taxon>Bacillati</taxon>
        <taxon>Actinomycetota</taxon>
        <taxon>Actinomycetes</taxon>
        <taxon>Kitasatosporales</taxon>
        <taxon>Streptomycetaceae</taxon>
        <taxon>Streptomyces</taxon>
    </lineage>
</organism>
<dbReference type="InterPro" id="IPR005119">
    <property type="entry name" value="LysR_subst-bd"/>
</dbReference>
<keyword evidence="7" id="KW-1185">Reference proteome</keyword>
<dbReference type="Proteomes" id="UP000664781">
    <property type="component" value="Unassembled WGS sequence"/>
</dbReference>
<dbReference type="GO" id="GO:0003677">
    <property type="term" value="F:DNA binding"/>
    <property type="evidence" value="ECO:0007669"/>
    <property type="project" value="UniProtKB-KW"/>
</dbReference>
<dbReference type="Pfam" id="PF00126">
    <property type="entry name" value="HTH_1"/>
    <property type="match status" value="1"/>
</dbReference>
<feature type="domain" description="HTH lysR-type" evidence="5">
    <location>
        <begin position="2"/>
        <end position="59"/>
    </location>
</feature>
<accession>A0A939FIJ7</accession>
<evidence type="ECO:0000256" key="1">
    <source>
        <dbReference type="ARBA" id="ARBA00009437"/>
    </source>
</evidence>
<dbReference type="Gene3D" id="3.40.190.10">
    <property type="entry name" value="Periplasmic binding protein-like II"/>
    <property type="match status" value="2"/>
</dbReference>
<gene>
    <name evidence="6" type="ORF">J1792_00975</name>
</gene>
<proteinExistence type="inferred from homology"/>
<reference evidence="6" key="1">
    <citation type="submission" date="2021-03" db="EMBL/GenBank/DDBJ databases">
        <title>Streptomyces strains.</title>
        <authorList>
            <person name="Lund M.B."/>
            <person name="Toerring T."/>
        </authorList>
    </citation>
    <scope>NUCLEOTIDE SEQUENCE</scope>
    <source>
        <strain evidence="6">JCM 4242</strain>
    </source>
</reference>
<dbReference type="PANTHER" id="PTHR30346:SF29">
    <property type="entry name" value="LYSR SUBSTRATE-BINDING"/>
    <property type="match status" value="1"/>
</dbReference>
<evidence type="ECO:0000256" key="4">
    <source>
        <dbReference type="ARBA" id="ARBA00023163"/>
    </source>
</evidence>
<comment type="similarity">
    <text evidence="1">Belongs to the LysR transcriptional regulatory family.</text>
</comment>
<dbReference type="SUPFAM" id="SSF53850">
    <property type="entry name" value="Periplasmic binding protein-like II"/>
    <property type="match status" value="1"/>
</dbReference>
<dbReference type="PROSITE" id="PS50931">
    <property type="entry name" value="HTH_LYSR"/>
    <property type="match status" value="1"/>
</dbReference>
<dbReference type="InterPro" id="IPR036388">
    <property type="entry name" value="WH-like_DNA-bd_sf"/>
</dbReference>
<dbReference type="SUPFAM" id="SSF46785">
    <property type="entry name" value="Winged helix' DNA-binding domain"/>
    <property type="match status" value="1"/>
</dbReference>
<comment type="caution">
    <text evidence="6">The sequence shown here is derived from an EMBL/GenBank/DDBJ whole genome shotgun (WGS) entry which is preliminary data.</text>
</comment>
<dbReference type="AlphaFoldDB" id="A0A939FIJ7"/>
<evidence type="ECO:0000256" key="3">
    <source>
        <dbReference type="ARBA" id="ARBA00023125"/>
    </source>
</evidence>
<evidence type="ECO:0000313" key="6">
    <source>
        <dbReference type="EMBL" id="MBO0651426.1"/>
    </source>
</evidence>
<dbReference type="GO" id="GO:0003700">
    <property type="term" value="F:DNA-binding transcription factor activity"/>
    <property type="evidence" value="ECO:0007669"/>
    <property type="project" value="InterPro"/>
</dbReference>
<dbReference type="EMBL" id="JAFMOF010000001">
    <property type="protein sequence ID" value="MBO0651426.1"/>
    <property type="molecule type" value="Genomic_DNA"/>
</dbReference>
<sequence>MLDVPHLRVLLAVAQHRSISAAAHALSYSQSAVSRRITALEHEVGTPLLLRGSRGVRPTPAGEALIEHARVIMRQLALAEERVRALAGTAGGRLRLGAFASANAGIVPELFSRFSRRYPAVRLSLCAGGPADHLASLRAGELDLALVTEWDLAGERFDGLSLLRLMTDEQLVALPAGHRLAGPGPIGLSELREETWIEGAHPDCLGPLRELCLGLGFEPRVGLCCDDWYGKQRMVAAGMGIGLFPALAVPSLGPGLALRSLAGQFPPRDVYLVLPDRDSRAPATGPLTAVLLELVTGLQDR</sequence>
<keyword evidence="3" id="KW-0238">DNA-binding</keyword>
<dbReference type="RefSeq" id="WP_086568583.1">
    <property type="nucleotide sequence ID" value="NZ_JAFMOF010000001.1"/>
</dbReference>
<name>A0A939FIJ7_9ACTN</name>
<dbReference type="Pfam" id="PF03466">
    <property type="entry name" value="LysR_substrate"/>
    <property type="match status" value="1"/>
</dbReference>
<dbReference type="Gene3D" id="1.10.10.10">
    <property type="entry name" value="Winged helix-like DNA-binding domain superfamily/Winged helix DNA-binding domain"/>
    <property type="match status" value="1"/>
</dbReference>
<evidence type="ECO:0000313" key="7">
    <source>
        <dbReference type="Proteomes" id="UP000664781"/>
    </source>
</evidence>
<keyword evidence="2" id="KW-0805">Transcription regulation</keyword>
<evidence type="ECO:0000259" key="5">
    <source>
        <dbReference type="PROSITE" id="PS50931"/>
    </source>
</evidence>
<dbReference type="InterPro" id="IPR036390">
    <property type="entry name" value="WH_DNA-bd_sf"/>
</dbReference>
<protein>
    <submittedName>
        <fullName evidence="6">LysR family transcriptional regulator</fullName>
    </submittedName>
</protein>
<dbReference type="CDD" id="cd08423">
    <property type="entry name" value="PBP2_LTTR_like_6"/>
    <property type="match status" value="1"/>
</dbReference>